<keyword evidence="1" id="KW-0175">Coiled coil</keyword>
<evidence type="ECO:0000256" key="1">
    <source>
        <dbReference type="SAM" id="Coils"/>
    </source>
</evidence>
<accession>A0AAE8YUP7</accession>
<protein>
    <submittedName>
        <fullName evidence="2">Uncharacterized protein</fullName>
    </submittedName>
</protein>
<evidence type="ECO:0000313" key="3">
    <source>
        <dbReference type="Proteomes" id="UP000827544"/>
    </source>
</evidence>
<feature type="coiled-coil region" evidence="1">
    <location>
        <begin position="88"/>
        <end position="131"/>
    </location>
</feature>
<organism evidence="2 3">
    <name type="scientific">Bacillus phage vB_BanS_Nate</name>
    <dbReference type="NCBI Taxonomy" id="2894788"/>
    <lineage>
        <taxon>Viruses</taxon>
        <taxon>Duplodnaviria</taxon>
        <taxon>Heunggongvirae</taxon>
        <taxon>Uroviricota</taxon>
        <taxon>Caudoviricetes</taxon>
        <taxon>Joanripponvirinae</taxon>
        <taxon>Natevirus</taxon>
        <taxon>Natevirus nate</taxon>
    </lineage>
</organism>
<proteinExistence type="predicted"/>
<dbReference type="Proteomes" id="UP000827544">
    <property type="component" value="Segment"/>
</dbReference>
<keyword evidence="3" id="KW-1185">Reference proteome</keyword>
<dbReference type="EMBL" id="OK499992">
    <property type="protein sequence ID" value="UGO50886.1"/>
    <property type="molecule type" value="Genomic_DNA"/>
</dbReference>
<evidence type="ECO:0000313" key="2">
    <source>
        <dbReference type="EMBL" id="UGO50886.1"/>
    </source>
</evidence>
<gene>
    <name evidence="2" type="ORF">NATE_33</name>
</gene>
<name>A0AAE8YUP7_9CAUD</name>
<reference evidence="2" key="1">
    <citation type="submission" date="2021-10" db="EMBL/GenBank/DDBJ databases">
        <authorList>
            <person name="Lavering E.D."/>
            <person name="James R."/>
            <person name="Fairholm J.D."/>
            <person name="Ogilvie B.H."/>
            <person name="Thurgood T.L."/>
            <person name="Robison R.A."/>
            <person name="Grose J.H."/>
        </authorList>
    </citation>
    <scope>NUCLEOTIDE SEQUENCE</scope>
</reference>
<sequence length="139" mass="16116">MTKVIKCIKDVPCGDSLVTRYFYKDKTYPAFEINGELYAWDELGLSHGVKDGKDDIWFNRHFIFVESVNQLSEGEINQFQISYTEARIEEVKNEIVILKSDLENVCHEKVVEHVEKIMKEYDEALAKLLSNLLELKGVV</sequence>